<feature type="transmembrane region" description="Helical" evidence="7">
    <location>
        <begin position="12"/>
        <end position="36"/>
    </location>
</feature>
<keyword evidence="9" id="KW-1185">Reference proteome</keyword>
<dbReference type="VEuPathDB" id="VectorBase:LDEU004690"/>
<protein>
    <recommendedName>
        <fullName evidence="7">Amino acid transporter</fullName>
    </recommendedName>
</protein>
<comment type="similarity">
    <text evidence="2 7">Belongs to the dicarboxylate/amino acid:cation symporter (DAACS) (TC 2.A.23) family.</text>
</comment>
<dbReference type="OrthoDB" id="5877963at2759"/>
<feature type="transmembrane region" description="Helical" evidence="7">
    <location>
        <begin position="48"/>
        <end position="74"/>
    </location>
</feature>
<proteinExistence type="inferred from homology"/>
<dbReference type="EMBL" id="NCKV01002080">
    <property type="protein sequence ID" value="RWS27350.1"/>
    <property type="molecule type" value="Genomic_DNA"/>
</dbReference>
<dbReference type="PANTHER" id="PTHR11958:SF99">
    <property type="entry name" value="SODIUM-DEPENDENT EXCITATORY AMINO ACID TRANSPORTER GLT-6-RELATED"/>
    <property type="match status" value="1"/>
</dbReference>
<evidence type="ECO:0000256" key="3">
    <source>
        <dbReference type="ARBA" id="ARBA00022448"/>
    </source>
</evidence>
<dbReference type="STRING" id="299467.A0A443SIL0"/>
<dbReference type="GO" id="GO:0015175">
    <property type="term" value="F:neutral L-amino acid transmembrane transporter activity"/>
    <property type="evidence" value="ECO:0007669"/>
    <property type="project" value="TreeGrafter"/>
</dbReference>
<keyword evidence="3 7" id="KW-0813">Transport</keyword>
<dbReference type="Proteomes" id="UP000288716">
    <property type="component" value="Unassembled WGS sequence"/>
</dbReference>
<dbReference type="InterPro" id="IPR001991">
    <property type="entry name" value="Na-dicarboxylate_symporter"/>
</dbReference>
<evidence type="ECO:0000256" key="5">
    <source>
        <dbReference type="ARBA" id="ARBA00022989"/>
    </source>
</evidence>
<name>A0A443SIL0_9ACAR</name>
<dbReference type="PANTHER" id="PTHR11958">
    <property type="entry name" value="SODIUM/DICARBOXYLATE SYMPORTER-RELATED"/>
    <property type="match status" value="1"/>
</dbReference>
<keyword evidence="4 7" id="KW-0812">Transmembrane</keyword>
<evidence type="ECO:0000256" key="1">
    <source>
        <dbReference type="ARBA" id="ARBA00004141"/>
    </source>
</evidence>
<keyword evidence="7" id="KW-0769">Symport</keyword>
<dbReference type="Pfam" id="PF00375">
    <property type="entry name" value="SDF"/>
    <property type="match status" value="1"/>
</dbReference>
<dbReference type="GO" id="GO:0005313">
    <property type="term" value="F:L-glutamate transmembrane transporter activity"/>
    <property type="evidence" value="ECO:0007669"/>
    <property type="project" value="TreeGrafter"/>
</dbReference>
<dbReference type="Gene3D" id="1.10.3860.10">
    <property type="entry name" value="Sodium:dicarboxylate symporter"/>
    <property type="match status" value="1"/>
</dbReference>
<dbReference type="GO" id="GO:0005886">
    <property type="term" value="C:plasma membrane"/>
    <property type="evidence" value="ECO:0007669"/>
    <property type="project" value="TreeGrafter"/>
</dbReference>
<evidence type="ECO:0000256" key="4">
    <source>
        <dbReference type="ARBA" id="ARBA00022692"/>
    </source>
</evidence>
<dbReference type="InterPro" id="IPR050746">
    <property type="entry name" value="DAACS"/>
</dbReference>
<dbReference type="GO" id="GO:0015501">
    <property type="term" value="F:glutamate:sodium symporter activity"/>
    <property type="evidence" value="ECO:0007669"/>
    <property type="project" value="TreeGrafter"/>
</dbReference>
<evidence type="ECO:0000256" key="7">
    <source>
        <dbReference type="RuleBase" id="RU361216"/>
    </source>
</evidence>
<reference evidence="8 9" key="1">
    <citation type="journal article" date="2018" name="Gigascience">
        <title>Genomes of trombidid mites reveal novel predicted allergens and laterally-transferred genes associated with secondary metabolism.</title>
        <authorList>
            <person name="Dong X."/>
            <person name="Chaisiri K."/>
            <person name="Xia D."/>
            <person name="Armstrong S.D."/>
            <person name="Fang Y."/>
            <person name="Donnelly M.J."/>
            <person name="Kadowaki T."/>
            <person name="McGarry J.W."/>
            <person name="Darby A.C."/>
            <person name="Makepeace B.L."/>
        </authorList>
    </citation>
    <scope>NUCLEOTIDE SEQUENCE [LARGE SCALE GENOMIC DNA]</scope>
    <source>
        <strain evidence="8">UoL-UT</strain>
    </source>
</reference>
<dbReference type="AlphaFoldDB" id="A0A443SIL0"/>
<evidence type="ECO:0000256" key="6">
    <source>
        <dbReference type="ARBA" id="ARBA00023136"/>
    </source>
</evidence>
<gene>
    <name evidence="8" type="ORF">B4U80_02026</name>
</gene>
<comment type="caution">
    <text evidence="7">Lacks conserved residue(s) required for the propagation of feature annotation.</text>
</comment>
<dbReference type="SUPFAM" id="SSF118215">
    <property type="entry name" value="Proton glutamate symport protein"/>
    <property type="match status" value="1"/>
</dbReference>
<keyword evidence="5 7" id="KW-1133">Transmembrane helix</keyword>
<comment type="caution">
    <text evidence="8">The sequence shown here is derived from an EMBL/GenBank/DDBJ whole genome shotgun (WGS) entry which is preliminary data.</text>
</comment>
<evidence type="ECO:0000256" key="2">
    <source>
        <dbReference type="ARBA" id="ARBA00006148"/>
    </source>
</evidence>
<keyword evidence="6 7" id="KW-0472">Membrane</keyword>
<accession>A0A443SIL0</accession>
<dbReference type="InterPro" id="IPR036458">
    <property type="entry name" value="Na:dicarbo_symporter_sf"/>
</dbReference>
<organism evidence="8 9">
    <name type="scientific">Leptotrombidium deliense</name>
    <dbReference type="NCBI Taxonomy" id="299467"/>
    <lineage>
        <taxon>Eukaryota</taxon>
        <taxon>Metazoa</taxon>
        <taxon>Ecdysozoa</taxon>
        <taxon>Arthropoda</taxon>
        <taxon>Chelicerata</taxon>
        <taxon>Arachnida</taxon>
        <taxon>Acari</taxon>
        <taxon>Acariformes</taxon>
        <taxon>Trombidiformes</taxon>
        <taxon>Prostigmata</taxon>
        <taxon>Anystina</taxon>
        <taxon>Parasitengona</taxon>
        <taxon>Trombiculoidea</taxon>
        <taxon>Trombiculidae</taxon>
        <taxon>Leptotrombidium</taxon>
    </lineage>
</organism>
<evidence type="ECO:0000313" key="9">
    <source>
        <dbReference type="Proteomes" id="UP000288716"/>
    </source>
</evidence>
<evidence type="ECO:0000313" key="8">
    <source>
        <dbReference type="EMBL" id="RWS27350.1"/>
    </source>
</evidence>
<comment type="subcellular location">
    <subcellularLocation>
        <location evidence="1 7">Membrane</location>
        <topology evidence="1 7">Multi-pass membrane protein</topology>
    </subcellularLocation>
</comment>
<sequence length="87" mass="10015">MVRFFVILNEIIMRIVVIVMWYSPIGIMSLIIGKILDIPDMAQTLQQLGLYMVTVILGLIIHACITLPLIYFSITRKNPLVFFKEFA</sequence>